<feature type="compositionally biased region" description="Basic and acidic residues" evidence="1">
    <location>
        <begin position="315"/>
        <end position="327"/>
    </location>
</feature>
<evidence type="ECO:0000313" key="3">
    <source>
        <dbReference type="Proteomes" id="UP001159363"/>
    </source>
</evidence>
<name>A0ABQ9HTC7_9NEOP</name>
<dbReference type="Proteomes" id="UP001159363">
    <property type="component" value="Chromosome X"/>
</dbReference>
<dbReference type="EMBL" id="JARBHB010000004">
    <property type="protein sequence ID" value="KAJ8887629.1"/>
    <property type="molecule type" value="Genomic_DNA"/>
</dbReference>
<feature type="region of interest" description="Disordered" evidence="1">
    <location>
        <begin position="152"/>
        <end position="172"/>
    </location>
</feature>
<dbReference type="PANTHER" id="PTHR15742:SF5">
    <property type="entry name" value="GIRDIN"/>
    <property type="match status" value="1"/>
</dbReference>
<evidence type="ECO:0000256" key="1">
    <source>
        <dbReference type="SAM" id="MobiDB-lite"/>
    </source>
</evidence>
<feature type="compositionally biased region" description="Basic and acidic residues" evidence="1">
    <location>
        <begin position="228"/>
        <end position="251"/>
    </location>
</feature>
<feature type="region of interest" description="Disordered" evidence="1">
    <location>
        <begin position="315"/>
        <end position="334"/>
    </location>
</feature>
<comment type="caution">
    <text evidence="2">The sequence shown here is derived from an EMBL/GenBank/DDBJ whole genome shotgun (WGS) entry which is preliminary data.</text>
</comment>
<feature type="compositionally biased region" description="Basic and acidic residues" evidence="1">
    <location>
        <begin position="152"/>
        <end position="171"/>
    </location>
</feature>
<dbReference type="PANTHER" id="PTHR15742">
    <property type="entry name" value="GIRDIN"/>
    <property type="match status" value="1"/>
</dbReference>
<accession>A0ABQ9HTC7</accession>
<reference evidence="2 3" key="1">
    <citation type="submission" date="2023-02" db="EMBL/GenBank/DDBJ databases">
        <title>LHISI_Scaffold_Assembly.</title>
        <authorList>
            <person name="Stuart O.P."/>
            <person name="Cleave R."/>
            <person name="Magrath M.J.L."/>
            <person name="Mikheyev A.S."/>
        </authorList>
    </citation>
    <scope>NUCLEOTIDE SEQUENCE [LARGE SCALE GENOMIC DNA]</scope>
    <source>
        <strain evidence="2">Daus_M_001</strain>
        <tissue evidence="2">Leg muscle</tissue>
    </source>
</reference>
<keyword evidence="3" id="KW-1185">Reference proteome</keyword>
<sequence>MPGNFARVRRNMLQRCTASAANAGRHFEQTPEIRASCPIVGQITRLSPRRNGFDSRRGRYLTFERWESCWMLFRSSGFLGDLPFPPPLQIILSFALIVERERDKERLEAKRRQDQLKKINEEEQEENRKKFAEMQSDLLELRDAHAKLRHTNEKLRRDKERLEKEREDWRHQASGNKRINLAEEAKMNTLLEQVDELMRLVPDLLQPKERATSIPPPPTPPLRLKGPKSKESSPSLERKEFKKDGGNRHPDTPIFSGLIVPTARRKTTPPTGYTDKYRLRRPRLLTEPSVSRQTQFQSTVQRLAEVAEELRKYQRLSDEERERDRVKRAAGFRR</sequence>
<feature type="region of interest" description="Disordered" evidence="1">
    <location>
        <begin position="207"/>
        <end position="255"/>
    </location>
</feature>
<proteinExistence type="predicted"/>
<evidence type="ECO:0000313" key="2">
    <source>
        <dbReference type="EMBL" id="KAJ8887629.1"/>
    </source>
</evidence>
<dbReference type="InterPro" id="IPR049885">
    <property type="entry name" value="MTCL1-3"/>
</dbReference>
<protein>
    <submittedName>
        <fullName evidence="2">Uncharacterized protein</fullName>
    </submittedName>
</protein>
<gene>
    <name evidence="2" type="ORF">PR048_013846</name>
</gene>
<organism evidence="2 3">
    <name type="scientific">Dryococelus australis</name>
    <dbReference type="NCBI Taxonomy" id="614101"/>
    <lineage>
        <taxon>Eukaryota</taxon>
        <taxon>Metazoa</taxon>
        <taxon>Ecdysozoa</taxon>
        <taxon>Arthropoda</taxon>
        <taxon>Hexapoda</taxon>
        <taxon>Insecta</taxon>
        <taxon>Pterygota</taxon>
        <taxon>Neoptera</taxon>
        <taxon>Polyneoptera</taxon>
        <taxon>Phasmatodea</taxon>
        <taxon>Verophasmatodea</taxon>
        <taxon>Anareolatae</taxon>
        <taxon>Phasmatidae</taxon>
        <taxon>Eurycanthinae</taxon>
        <taxon>Dryococelus</taxon>
    </lineage>
</organism>